<sequence>MSFQLNFNKTNNGTASAAPLFGSSSTPSKSSDTGKPLFSGFGQNQGAQGTQNTGSLFGKPTQEGAATTTTFGSSQSQLFGSLGSKPAASGFGSTNTAATSGSANFSPFNASKSGLEAGQEKTQNSPFSFGAAPSGQNSTFTFGSSTAGKTSSPFGQGASTPSAGQTASEPVKDSKPAFNFSTGNQATASTDANNKSEAKPTFNFSTGNQAASTTDAKPAFNFSTGNQATASTDANNKSEAKPTFNFSTGNQAASTTDAKPAFNFGTGNQAFSSSDAKPAFNFGTGNQAFSSSDANNKTETKPLSFQNAENKDLSKGFTFGASTAGSSSKPSLGGFGGATQPSAKAESTDTKKPGFSFTNGIDANEKKNEAPAPVSFGATPSNATDKKEGGSFNFNPIKGTSNEKPAFNFGSSSSSGVTGNKLGIDSAKSEQKDANKPTFNFADSSKTGSLFSGATQNEAPKNTPLFGSVASKKEAPLFGAKGGDNEANKSEDKKETKSDPKVGSLFSTGEPSTAATKGFNFGASSKSGAEAQPGIAAKSSTLFGGLSDKKTEKPAGNDNIFVKKHSIDDAQQDSKPTSTTGTISDKKSTLGGFSLGKGSNDTTSSKPAFTFGANNSKETATTAAADNDKKTASSAAKTSDISFSGKKSEKSEAKKEASTASAGTQNTQKPVDLQPVSLDNKTLDDLVTKWTSQLSGSAEHFSSYANKVKEWDQVLMLGGEHIGQLYSEMVMAEQTQSRVDQSLQYVERQQSELETFLDNYEKKADSLLSGVFSSPSGSSANINDQKRQQVYQTAQALDDNLTSLSTNLSSLISEINGVSDTFNKATNMSVTNEDENTQLIKLLNSHLDALKSLDNSSESLENKIRSL</sequence>
<evidence type="ECO:0000256" key="2">
    <source>
        <dbReference type="ARBA" id="ARBA00004567"/>
    </source>
</evidence>
<dbReference type="GO" id="GO:0031965">
    <property type="term" value="C:nuclear membrane"/>
    <property type="evidence" value="ECO:0007669"/>
    <property type="project" value="UniProtKB-SubCell"/>
</dbReference>
<evidence type="ECO:0000259" key="15">
    <source>
        <dbReference type="Pfam" id="PF05064"/>
    </source>
</evidence>
<protein>
    <recommendedName>
        <fullName evidence="11">Nucleoporin NSP1</fullName>
    </recommendedName>
    <alternativeName>
        <fullName evidence="12">Nuclear pore protein NSP1</fullName>
    </alternativeName>
    <alternativeName>
        <fullName evidence="13">Nucleoskeletal-like protein</fullName>
    </alternativeName>
</protein>
<dbReference type="InterPro" id="IPR026010">
    <property type="entry name" value="NSP1/NUP62"/>
</dbReference>
<evidence type="ECO:0000256" key="10">
    <source>
        <dbReference type="ARBA" id="ARBA00023242"/>
    </source>
</evidence>
<feature type="compositionally biased region" description="Basic and acidic residues" evidence="14">
    <location>
        <begin position="646"/>
        <end position="657"/>
    </location>
</feature>
<keyword evidence="6" id="KW-0509">mRNA transport</keyword>
<evidence type="ECO:0000256" key="11">
    <source>
        <dbReference type="ARBA" id="ARBA00068864"/>
    </source>
</evidence>
<evidence type="ECO:0000256" key="5">
    <source>
        <dbReference type="ARBA" id="ARBA00022448"/>
    </source>
</evidence>
<evidence type="ECO:0000256" key="6">
    <source>
        <dbReference type="ARBA" id="ARBA00022816"/>
    </source>
</evidence>
<comment type="similarity">
    <text evidence="4">Belongs to the nucleoporin NSP1/NUP62 family.</text>
</comment>
<feature type="compositionally biased region" description="Polar residues" evidence="14">
    <location>
        <begin position="392"/>
        <end position="418"/>
    </location>
</feature>
<feature type="region of interest" description="Disordered" evidence="14">
    <location>
        <begin position="1"/>
        <end position="673"/>
    </location>
</feature>
<proteinExistence type="inferred from homology"/>
<feature type="compositionally biased region" description="Low complexity" evidence="14">
    <location>
        <begin position="71"/>
        <end position="84"/>
    </location>
</feature>
<reference evidence="17" key="1">
    <citation type="submission" date="2016-03" db="EMBL/GenBank/DDBJ databases">
        <authorList>
            <person name="Devillers Hugo."/>
        </authorList>
    </citation>
    <scope>NUCLEOTIDE SEQUENCE [LARGE SCALE GENOMIC DNA]</scope>
</reference>
<feature type="compositionally biased region" description="Polar residues" evidence="14">
    <location>
        <begin position="283"/>
        <end position="308"/>
    </location>
</feature>
<dbReference type="Proteomes" id="UP000191144">
    <property type="component" value="Chromosome D"/>
</dbReference>
<feature type="compositionally biased region" description="Polar residues" evidence="14">
    <location>
        <begin position="437"/>
        <end position="460"/>
    </location>
</feature>
<evidence type="ECO:0000256" key="4">
    <source>
        <dbReference type="ARBA" id="ARBA00005911"/>
    </source>
</evidence>
<dbReference type="GO" id="GO:0005543">
    <property type="term" value="F:phospholipid binding"/>
    <property type="evidence" value="ECO:0007669"/>
    <property type="project" value="TreeGrafter"/>
</dbReference>
<feature type="domain" description="Nucleoporin NSP1-like C-terminal" evidence="15">
    <location>
        <begin position="667"/>
        <end position="774"/>
    </location>
</feature>
<evidence type="ECO:0000313" key="16">
    <source>
        <dbReference type="EMBL" id="SCU86807.1"/>
    </source>
</evidence>
<feature type="compositionally biased region" description="Polar residues" evidence="14">
    <location>
        <begin position="179"/>
        <end position="195"/>
    </location>
</feature>
<dbReference type="AlphaFoldDB" id="A0A1G4J9X1"/>
<evidence type="ECO:0000256" key="9">
    <source>
        <dbReference type="ARBA" id="ARBA00023132"/>
    </source>
</evidence>
<dbReference type="OrthoDB" id="344345at2759"/>
<dbReference type="GO" id="GO:0006606">
    <property type="term" value="P:protein import into nucleus"/>
    <property type="evidence" value="ECO:0007669"/>
    <property type="project" value="TreeGrafter"/>
</dbReference>
<evidence type="ECO:0000256" key="14">
    <source>
        <dbReference type="SAM" id="MobiDB-lite"/>
    </source>
</evidence>
<keyword evidence="10" id="KW-0539">Nucleus</keyword>
<dbReference type="Pfam" id="PF05064">
    <property type="entry name" value="Nsp1_C"/>
    <property type="match status" value="1"/>
</dbReference>
<name>A0A1G4J9X1_9SACH</name>
<keyword evidence="7" id="KW-0653">Protein transport</keyword>
<organism evidence="16 17">
    <name type="scientific">Lachancea meyersii CBS 8951</name>
    <dbReference type="NCBI Taxonomy" id="1266667"/>
    <lineage>
        <taxon>Eukaryota</taxon>
        <taxon>Fungi</taxon>
        <taxon>Dikarya</taxon>
        <taxon>Ascomycota</taxon>
        <taxon>Saccharomycotina</taxon>
        <taxon>Saccharomycetes</taxon>
        <taxon>Saccharomycetales</taxon>
        <taxon>Saccharomycetaceae</taxon>
        <taxon>Lachancea</taxon>
    </lineage>
</organism>
<dbReference type="GO" id="GO:0017056">
    <property type="term" value="F:structural constituent of nuclear pore"/>
    <property type="evidence" value="ECO:0007669"/>
    <property type="project" value="InterPro"/>
</dbReference>
<feature type="compositionally biased region" description="Polar residues" evidence="14">
    <location>
        <begin position="320"/>
        <end position="330"/>
    </location>
</feature>
<keyword evidence="9" id="KW-0906">Nuclear pore complex</keyword>
<feature type="compositionally biased region" description="Polar residues" evidence="14">
    <location>
        <begin position="573"/>
        <end position="583"/>
    </location>
</feature>
<comment type="subcellular location">
    <subcellularLocation>
        <location evidence="1">Nucleus membrane</location>
        <topology evidence="1">Peripheral membrane protein</topology>
        <orientation evidence="1">Cytoplasmic side</orientation>
    </subcellularLocation>
    <subcellularLocation>
        <location evidence="3">Nucleus membrane</location>
        <topology evidence="3">Peripheral membrane protein</topology>
        <orientation evidence="3">Nucleoplasmic side</orientation>
    </subcellularLocation>
    <subcellularLocation>
        <location evidence="2">Nucleus</location>
        <location evidence="2">Nuclear pore complex</location>
    </subcellularLocation>
</comment>
<feature type="compositionally biased region" description="Polar residues" evidence="14">
    <location>
        <begin position="597"/>
        <end position="618"/>
    </location>
</feature>
<dbReference type="Gene3D" id="1.20.5.170">
    <property type="match status" value="1"/>
</dbReference>
<dbReference type="PANTHER" id="PTHR12084">
    <property type="entry name" value="NUCLEAR PORE GLYCOPROTEIN P62-RELATED"/>
    <property type="match status" value="1"/>
</dbReference>
<gene>
    <name evidence="16" type="ORF">LAME_0D07734G</name>
</gene>
<evidence type="ECO:0000313" key="17">
    <source>
        <dbReference type="Proteomes" id="UP000191144"/>
    </source>
</evidence>
<accession>A0A1G4J9X1</accession>
<dbReference type="InterPro" id="IPR007758">
    <property type="entry name" value="Nucleoporin_NSP1_C"/>
</dbReference>
<feature type="compositionally biased region" description="Polar residues" evidence="14">
    <location>
        <begin position="1"/>
        <end position="15"/>
    </location>
</feature>
<evidence type="ECO:0000256" key="12">
    <source>
        <dbReference type="ARBA" id="ARBA00078941"/>
    </source>
</evidence>
<feature type="compositionally biased region" description="Polar residues" evidence="14">
    <location>
        <begin position="202"/>
        <end position="237"/>
    </location>
</feature>
<feature type="compositionally biased region" description="Polar residues" evidence="14">
    <location>
        <begin position="265"/>
        <end position="275"/>
    </location>
</feature>
<dbReference type="GO" id="GO:0051028">
    <property type="term" value="P:mRNA transport"/>
    <property type="evidence" value="ECO:0007669"/>
    <property type="project" value="UniProtKB-KW"/>
</dbReference>
<keyword evidence="17" id="KW-1185">Reference proteome</keyword>
<dbReference type="PANTHER" id="PTHR12084:SF0">
    <property type="entry name" value="NUCLEAR PORE GLYCOPROTEIN P62"/>
    <property type="match status" value="1"/>
</dbReference>
<evidence type="ECO:0000256" key="13">
    <source>
        <dbReference type="ARBA" id="ARBA00081079"/>
    </source>
</evidence>
<evidence type="ECO:0000256" key="8">
    <source>
        <dbReference type="ARBA" id="ARBA00023010"/>
    </source>
</evidence>
<dbReference type="FunFam" id="1.20.5.170:FF:000040">
    <property type="entry name" value="Nuclear pore glycoprotein p62"/>
    <property type="match status" value="1"/>
</dbReference>
<keyword evidence="5" id="KW-0813">Transport</keyword>
<dbReference type="GO" id="GO:0044613">
    <property type="term" value="C:nuclear pore central transport channel"/>
    <property type="evidence" value="ECO:0007669"/>
    <property type="project" value="TreeGrafter"/>
</dbReference>
<feature type="compositionally biased region" description="Low complexity" evidence="14">
    <location>
        <begin position="22"/>
        <end position="54"/>
    </location>
</feature>
<feature type="compositionally biased region" description="Polar residues" evidence="14">
    <location>
        <begin position="244"/>
        <end position="257"/>
    </location>
</feature>
<dbReference type="GO" id="GO:0006405">
    <property type="term" value="P:RNA export from nucleus"/>
    <property type="evidence" value="ECO:0007669"/>
    <property type="project" value="TreeGrafter"/>
</dbReference>
<feature type="compositionally biased region" description="Basic and acidic residues" evidence="14">
    <location>
        <begin position="483"/>
        <end position="500"/>
    </location>
</feature>
<keyword evidence="8" id="KW-0811">Translocation</keyword>
<evidence type="ECO:0000256" key="1">
    <source>
        <dbReference type="ARBA" id="ARBA00004335"/>
    </source>
</evidence>
<feature type="compositionally biased region" description="Polar residues" evidence="14">
    <location>
        <begin position="505"/>
        <end position="515"/>
    </location>
</feature>
<dbReference type="EMBL" id="LT598482">
    <property type="protein sequence ID" value="SCU86807.1"/>
    <property type="molecule type" value="Genomic_DNA"/>
</dbReference>
<evidence type="ECO:0000256" key="7">
    <source>
        <dbReference type="ARBA" id="ARBA00022927"/>
    </source>
</evidence>
<feature type="compositionally biased region" description="Polar residues" evidence="14">
    <location>
        <begin position="134"/>
        <end position="168"/>
    </location>
</feature>
<feature type="compositionally biased region" description="Polar residues" evidence="14">
    <location>
        <begin position="91"/>
        <end position="112"/>
    </location>
</feature>
<evidence type="ECO:0000256" key="3">
    <source>
        <dbReference type="ARBA" id="ARBA00004620"/>
    </source>
</evidence>